<feature type="region of interest" description="Disordered" evidence="4">
    <location>
        <begin position="146"/>
        <end position="174"/>
    </location>
</feature>
<evidence type="ECO:0000313" key="6">
    <source>
        <dbReference type="Proteomes" id="UP001589862"/>
    </source>
</evidence>
<keyword evidence="2 3" id="KW-0694">RNA-binding</keyword>
<evidence type="ECO:0000256" key="3">
    <source>
        <dbReference type="HAMAP-Rule" id="MF_00023"/>
    </source>
</evidence>
<comment type="subcellular location">
    <subcellularLocation>
        <location evidence="3">Cytoplasm</location>
    </subcellularLocation>
    <text evidence="3">The tmRNA-SmpB complex associates with stalled 70S ribosomes.</text>
</comment>
<sequence length="174" mass="20209">MAKMKQVRQNKAANKPQTKARLIASNKKARHDYLILDEYEAGMVLTGTEVKSLREGRASLAEGFCSVDRRGEVWAENLYIPEYLSGSWTNHTARRKRKLLLHRDEIAKIQRKMQEAGTTIVPLRLYFNEDGRVKLEIATARGKKEYDKRHTLREQQDAREAQREMRLKNRGVQG</sequence>
<comment type="similarity">
    <text evidence="3">Belongs to the SmpB family.</text>
</comment>
<reference evidence="5 6" key="1">
    <citation type="submission" date="2024-09" db="EMBL/GenBank/DDBJ databases">
        <authorList>
            <person name="Sun Q."/>
            <person name="Mori K."/>
        </authorList>
    </citation>
    <scope>NUCLEOTIDE SEQUENCE [LARGE SCALE GENOMIC DNA]</scope>
    <source>
        <strain evidence="5 6">NCAIM B.02604</strain>
    </source>
</reference>
<dbReference type="InterPro" id="IPR020081">
    <property type="entry name" value="SsrA-bd_prot_CS"/>
</dbReference>
<comment type="function">
    <text evidence="3">Required for rescue of stalled ribosomes mediated by trans-translation. Binds to transfer-messenger RNA (tmRNA), required for stable association of tmRNA with ribosomes. tmRNA and SmpB together mimic tRNA shape, replacing the anticodon stem-loop with SmpB. tmRNA is encoded by the ssrA gene; the 2 termini fold to resemble tRNA(Ala) and it encodes a 'tag peptide', a short internal open reading frame. During trans-translation Ala-aminoacylated tmRNA acts like a tRNA, entering the A-site of stalled ribosomes, displacing the stalled mRNA. The ribosome then switches to translate the ORF on the tmRNA; the nascent peptide is terminated with the 'tag peptide' encoded by the tmRNA and targeted for degradation. The ribosome is freed to recommence translation, which seems to be the essential function of trans-translation.</text>
</comment>
<gene>
    <name evidence="3 5" type="primary">smpB</name>
    <name evidence="5" type="ORF">ACFFFR_03390</name>
</gene>
<evidence type="ECO:0000256" key="1">
    <source>
        <dbReference type="ARBA" id="ARBA00022490"/>
    </source>
</evidence>
<dbReference type="InterPro" id="IPR000037">
    <property type="entry name" value="SsrA-bd_prot"/>
</dbReference>
<dbReference type="PANTHER" id="PTHR30308">
    <property type="entry name" value="TMRNA-BINDING COMPONENT OF TRANS-TRANSLATION TAGGING COMPLEX"/>
    <property type="match status" value="1"/>
</dbReference>
<dbReference type="EMBL" id="JBHLUB010000004">
    <property type="protein sequence ID" value="MFC0581436.1"/>
    <property type="molecule type" value="Genomic_DNA"/>
</dbReference>
<feature type="region of interest" description="Disordered" evidence="4">
    <location>
        <begin position="1"/>
        <end position="22"/>
    </location>
</feature>
<evidence type="ECO:0000256" key="2">
    <source>
        <dbReference type="ARBA" id="ARBA00022884"/>
    </source>
</evidence>
<dbReference type="NCBIfam" id="TIGR00086">
    <property type="entry name" value="smpB"/>
    <property type="match status" value="1"/>
</dbReference>
<dbReference type="InterPro" id="IPR023620">
    <property type="entry name" value="SmpB"/>
</dbReference>
<evidence type="ECO:0000256" key="4">
    <source>
        <dbReference type="SAM" id="MobiDB-lite"/>
    </source>
</evidence>
<dbReference type="CDD" id="cd09294">
    <property type="entry name" value="SmpB"/>
    <property type="match status" value="1"/>
</dbReference>
<comment type="caution">
    <text evidence="5">The sequence shown here is derived from an EMBL/GenBank/DDBJ whole genome shotgun (WGS) entry which is preliminary data.</text>
</comment>
<dbReference type="SUPFAM" id="SSF74982">
    <property type="entry name" value="Small protein B (SmpB)"/>
    <property type="match status" value="1"/>
</dbReference>
<accession>A0ABV6P9X3</accession>
<dbReference type="Proteomes" id="UP001589862">
    <property type="component" value="Unassembled WGS sequence"/>
</dbReference>
<dbReference type="PANTHER" id="PTHR30308:SF2">
    <property type="entry name" value="SSRA-BINDING PROTEIN"/>
    <property type="match status" value="1"/>
</dbReference>
<protein>
    <recommendedName>
        <fullName evidence="3">SsrA-binding protein</fullName>
    </recommendedName>
    <alternativeName>
        <fullName evidence="3">Small protein B</fullName>
    </alternativeName>
</protein>
<evidence type="ECO:0000313" key="5">
    <source>
        <dbReference type="EMBL" id="MFC0581436.1"/>
    </source>
</evidence>
<dbReference type="RefSeq" id="WP_377458127.1">
    <property type="nucleotide sequence ID" value="NZ_JBHLUB010000004.1"/>
</dbReference>
<feature type="compositionally biased region" description="Basic and acidic residues" evidence="4">
    <location>
        <begin position="146"/>
        <end position="167"/>
    </location>
</feature>
<name>A0ABV6P9X3_9MICC</name>
<proteinExistence type="inferred from homology"/>
<dbReference type="HAMAP" id="MF_00023">
    <property type="entry name" value="SmpB"/>
    <property type="match status" value="1"/>
</dbReference>
<keyword evidence="6" id="KW-1185">Reference proteome</keyword>
<organism evidence="5 6">
    <name type="scientific">Micrococcoides hystricis</name>
    <dbReference type="NCBI Taxonomy" id="1572761"/>
    <lineage>
        <taxon>Bacteria</taxon>
        <taxon>Bacillati</taxon>
        <taxon>Actinomycetota</taxon>
        <taxon>Actinomycetes</taxon>
        <taxon>Micrococcales</taxon>
        <taxon>Micrococcaceae</taxon>
        <taxon>Micrococcoides</taxon>
    </lineage>
</organism>
<dbReference type="Gene3D" id="2.40.280.10">
    <property type="match status" value="1"/>
</dbReference>
<dbReference type="NCBIfam" id="NF003843">
    <property type="entry name" value="PRK05422.1"/>
    <property type="match status" value="1"/>
</dbReference>
<dbReference type="Pfam" id="PF01668">
    <property type="entry name" value="SmpB"/>
    <property type="match status" value="1"/>
</dbReference>
<keyword evidence="1 3" id="KW-0963">Cytoplasm</keyword>
<dbReference type="PROSITE" id="PS01317">
    <property type="entry name" value="SSRP"/>
    <property type="match status" value="1"/>
</dbReference>